<dbReference type="Pfam" id="PF12639">
    <property type="entry name" value="Colicin-DNase"/>
    <property type="match status" value="1"/>
</dbReference>
<dbReference type="RefSeq" id="WP_076176358.1">
    <property type="nucleotide sequence ID" value="NZ_MRTP01000018.1"/>
</dbReference>
<organism evidence="1 2">
    <name type="scientific">Paenibacillus rhizosphaerae</name>
    <dbReference type="NCBI Taxonomy" id="297318"/>
    <lineage>
        <taxon>Bacteria</taxon>
        <taxon>Bacillati</taxon>
        <taxon>Bacillota</taxon>
        <taxon>Bacilli</taxon>
        <taxon>Bacillales</taxon>
        <taxon>Paenibacillaceae</taxon>
        <taxon>Paenibacillus</taxon>
    </lineage>
</organism>
<proteinExistence type="predicted"/>
<evidence type="ECO:0000313" key="2">
    <source>
        <dbReference type="Proteomes" id="UP000187172"/>
    </source>
</evidence>
<protein>
    <recommendedName>
        <fullName evidence="3">HNH endonuclease</fullName>
    </recommendedName>
</protein>
<reference evidence="1 2" key="1">
    <citation type="submission" date="2016-11" db="EMBL/GenBank/DDBJ databases">
        <title>Paenibacillus species isolates.</title>
        <authorList>
            <person name="Beno S.M."/>
        </authorList>
    </citation>
    <scope>NUCLEOTIDE SEQUENCE [LARGE SCALE GENOMIC DNA]</scope>
    <source>
        <strain evidence="1 2">FSL R5-0378</strain>
    </source>
</reference>
<dbReference type="Proteomes" id="UP000187172">
    <property type="component" value="Unassembled WGS sequence"/>
</dbReference>
<evidence type="ECO:0000313" key="1">
    <source>
        <dbReference type="EMBL" id="OMF47298.1"/>
    </source>
</evidence>
<dbReference type="AlphaFoldDB" id="A0A1R1E663"/>
<dbReference type="STRING" id="297318.BK138_32190"/>
<name>A0A1R1E663_9BACL</name>
<keyword evidence="2" id="KW-1185">Reference proteome</keyword>
<comment type="caution">
    <text evidence="1">The sequence shown here is derived from an EMBL/GenBank/DDBJ whole genome shotgun (WGS) entry which is preliminary data.</text>
</comment>
<accession>A0A1R1E663</accession>
<gene>
    <name evidence="1" type="ORF">BK138_32190</name>
</gene>
<dbReference type="EMBL" id="MRTP01000018">
    <property type="protein sequence ID" value="OMF47298.1"/>
    <property type="molecule type" value="Genomic_DNA"/>
</dbReference>
<sequence length="199" mass="22313">MNLAMISEVKEVPTERFKNCPLGKLAERYTSDKPMSEFDKPLAMNLTEGVSTESYPEDGIRQVPTRNQHLEGSVHPETGVPFEAKVITLNNGEQVEVVVPEFESKQDVQLPDELLEASDKDQFAECNRQLIEAVENEPELAAQFTDEQLEQLMDGETPDGYTWHHDAEKGKMQLLDSEIHAKTGHTGGKVFWGGGKDNR</sequence>
<evidence type="ECO:0008006" key="3">
    <source>
        <dbReference type="Google" id="ProtNLM"/>
    </source>
</evidence>